<dbReference type="Proteomes" id="UP000207598">
    <property type="component" value="Unassembled WGS sequence"/>
</dbReference>
<dbReference type="Pfam" id="PF01323">
    <property type="entry name" value="DSBA"/>
    <property type="match status" value="1"/>
</dbReference>
<keyword evidence="5" id="KW-0812">Transmembrane</keyword>
<evidence type="ECO:0000256" key="3">
    <source>
        <dbReference type="ARBA" id="ARBA00023157"/>
    </source>
</evidence>
<organism evidence="7 8">
    <name type="scientific">Maliponia aquimaris</name>
    <dbReference type="NCBI Taxonomy" id="1673631"/>
    <lineage>
        <taxon>Bacteria</taxon>
        <taxon>Pseudomonadati</taxon>
        <taxon>Pseudomonadota</taxon>
        <taxon>Alphaproteobacteria</taxon>
        <taxon>Rhodobacterales</taxon>
        <taxon>Paracoccaceae</taxon>
        <taxon>Maliponia</taxon>
    </lineage>
</organism>
<sequence length="253" mass="27789">MNRRYLLYAFGAVAIGSSLPLISWLRHRFTPVPEFEMLADPKGFRRIAGGEFSLAGNVFTGIGDNRKASLELPLDAVRKNICGSLFGQSNGNTNVVPIASFSDFYCPFCRVQTKRLGELERELDSKVRLTWHELPLLGDASLLAARAALAADRQNAYVQFQERLLSSPFRANDAYLAALSEAIGVNHEQLVSDMNSPEVAEQIRVSAALAKIFGFVGTPALVVGRTVIQGEVSDAVLRKLVELERSENWTDAC</sequence>
<feature type="transmembrane region" description="Helical" evidence="5">
    <location>
        <begin position="6"/>
        <end position="25"/>
    </location>
</feature>
<evidence type="ECO:0000313" key="8">
    <source>
        <dbReference type="Proteomes" id="UP000207598"/>
    </source>
</evidence>
<keyword evidence="1" id="KW-0732">Signal</keyword>
<dbReference type="Gene3D" id="3.40.30.10">
    <property type="entry name" value="Glutaredoxin"/>
    <property type="match status" value="1"/>
</dbReference>
<keyword evidence="5" id="KW-1133">Transmembrane helix</keyword>
<keyword evidence="5" id="KW-0472">Membrane</keyword>
<accession>A0A238L3T9</accession>
<dbReference type="EMBL" id="FXYF01000017">
    <property type="protein sequence ID" value="SMX49734.1"/>
    <property type="molecule type" value="Genomic_DNA"/>
</dbReference>
<evidence type="ECO:0000256" key="4">
    <source>
        <dbReference type="ARBA" id="ARBA00023284"/>
    </source>
</evidence>
<dbReference type="AlphaFoldDB" id="A0A238L3T9"/>
<keyword evidence="2" id="KW-0560">Oxidoreductase</keyword>
<keyword evidence="3" id="KW-1015">Disulfide bond</keyword>
<keyword evidence="8" id="KW-1185">Reference proteome</keyword>
<proteinExistence type="predicted"/>
<name>A0A238L3T9_9RHOB</name>
<dbReference type="GO" id="GO:0016491">
    <property type="term" value="F:oxidoreductase activity"/>
    <property type="evidence" value="ECO:0007669"/>
    <property type="project" value="UniProtKB-KW"/>
</dbReference>
<dbReference type="InterPro" id="IPR001853">
    <property type="entry name" value="DSBA-like_thioredoxin_dom"/>
</dbReference>
<dbReference type="PANTHER" id="PTHR13887">
    <property type="entry name" value="GLUTATHIONE S-TRANSFERASE KAPPA"/>
    <property type="match status" value="1"/>
</dbReference>
<reference evidence="7 8" key="1">
    <citation type="submission" date="2017-05" db="EMBL/GenBank/DDBJ databases">
        <authorList>
            <person name="Song R."/>
            <person name="Chenine A.L."/>
            <person name="Ruprecht R.M."/>
        </authorList>
    </citation>
    <scope>NUCLEOTIDE SEQUENCE [LARGE SCALE GENOMIC DNA]</scope>
    <source>
        <strain evidence="7 8">CECT 8898</strain>
    </source>
</reference>
<feature type="domain" description="DSBA-like thioredoxin" evidence="6">
    <location>
        <begin position="99"/>
        <end position="237"/>
    </location>
</feature>
<dbReference type="SUPFAM" id="SSF52833">
    <property type="entry name" value="Thioredoxin-like"/>
    <property type="match status" value="1"/>
</dbReference>
<evidence type="ECO:0000256" key="1">
    <source>
        <dbReference type="ARBA" id="ARBA00022729"/>
    </source>
</evidence>
<gene>
    <name evidence="7" type="ORF">MAA8898_04416</name>
</gene>
<evidence type="ECO:0000256" key="5">
    <source>
        <dbReference type="SAM" id="Phobius"/>
    </source>
</evidence>
<keyword evidence="4" id="KW-0676">Redox-active center</keyword>
<dbReference type="OrthoDB" id="9780147at2"/>
<evidence type="ECO:0000256" key="2">
    <source>
        <dbReference type="ARBA" id="ARBA00023002"/>
    </source>
</evidence>
<dbReference type="RefSeq" id="WP_094023155.1">
    <property type="nucleotide sequence ID" value="NZ_FXYF01000017.1"/>
</dbReference>
<evidence type="ECO:0000313" key="7">
    <source>
        <dbReference type="EMBL" id="SMX49734.1"/>
    </source>
</evidence>
<dbReference type="PANTHER" id="PTHR13887:SF14">
    <property type="entry name" value="DISULFIDE BOND FORMATION PROTEIN D"/>
    <property type="match status" value="1"/>
</dbReference>
<dbReference type="InterPro" id="IPR036249">
    <property type="entry name" value="Thioredoxin-like_sf"/>
</dbReference>
<protein>
    <submittedName>
        <fullName evidence="7">DSBA-like thioredoxin domain protein</fullName>
    </submittedName>
</protein>
<evidence type="ECO:0000259" key="6">
    <source>
        <dbReference type="Pfam" id="PF01323"/>
    </source>
</evidence>